<evidence type="ECO:0000313" key="2">
    <source>
        <dbReference type="Proteomes" id="UP000276133"/>
    </source>
</evidence>
<reference evidence="1 2" key="1">
    <citation type="journal article" date="2018" name="Sci. Rep.">
        <title>Genomic signatures of local adaptation to the degree of environmental predictability in rotifers.</title>
        <authorList>
            <person name="Franch-Gras L."/>
            <person name="Hahn C."/>
            <person name="Garcia-Roger E.M."/>
            <person name="Carmona M.J."/>
            <person name="Serra M."/>
            <person name="Gomez A."/>
        </authorList>
    </citation>
    <scope>NUCLEOTIDE SEQUENCE [LARGE SCALE GENOMIC DNA]</scope>
    <source>
        <strain evidence="1">HYR1</strain>
    </source>
</reference>
<keyword evidence="2" id="KW-1185">Reference proteome</keyword>
<organism evidence="1 2">
    <name type="scientific">Brachionus plicatilis</name>
    <name type="common">Marine rotifer</name>
    <name type="synonym">Brachionus muelleri</name>
    <dbReference type="NCBI Taxonomy" id="10195"/>
    <lineage>
        <taxon>Eukaryota</taxon>
        <taxon>Metazoa</taxon>
        <taxon>Spiralia</taxon>
        <taxon>Gnathifera</taxon>
        <taxon>Rotifera</taxon>
        <taxon>Eurotatoria</taxon>
        <taxon>Monogononta</taxon>
        <taxon>Pseudotrocha</taxon>
        <taxon>Ploima</taxon>
        <taxon>Brachionidae</taxon>
        <taxon>Brachionus</taxon>
    </lineage>
</organism>
<dbReference type="AlphaFoldDB" id="A0A3M7QK38"/>
<proteinExistence type="predicted"/>
<dbReference type="Proteomes" id="UP000276133">
    <property type="component" value="Unassembled WGS sequence"/>
</dbReference>
<comment type="caution">
    <text evidence="1">The sequence shown here is derived from an EMBL/GenBank/DDBJ whole genome shotgun (WGS) entry which is preliminary data.</text>
</comment>
<evidence type="ECO:0000313" key="1">
    <source>
        <dbReference type="EMBL" id="RNA11325.1"/>
    </source>
</evidence>
<sequence>MDQRVSFRRATVQVSKRYEGRSEIKKWIQIWNKLGETNPKMHKKSKEHVFENWPKVVMERNWKKVQRCESSFLIGYPTRHQPSLCD</sequence>
<accession>A0A3M7QK38</accession>
<name>A0A3M7QK38_BRAPC</name>
<feature type="non-terminal residue" evidence="1">
    <location>
        <position position="86"/>
    </location>
</feature>
<protein>
    <submittedName>
        <fullName evidence="1">Uncharacterized protein</fullName>
    </submittedName>
</protein>
<dbReference type="EMBL" id="REGN01005984">
    <property type="protein sequence ID" value="RNA11325.1"/>
    <property type="molecule type" value="Genomic_DNA"/>
</dbReference>
<gene>
    <name evidence="1" type="ORF">BpHYR1_023129</name>
</gene>